<dbReference type="Pfam" id="PF00404">
    <property type="entry name" value="Dockerin_1"/>
    <property type="match status" value="1"/>
</dbReference>
<evidence type="ECO:0000313" key="4">
    <source>
        <dbReference type="Proteomes" id="UP000283295"/>
    </source>
</evidence>
<organism evidence="3 4">
    <name type="scientific">Coprococcus eutactus</name>
    <dbReference type="NCBI Taxonomy" id="33043"/>
    <lineage>
        <taxon>Bacteria</taxon>
        <taxon>Bacillati</taxon>
        <taxon>Bacillota</taxon>
        <taxon>Clostridia</taxon>
        <taxon>Lachnospirales</taxon>
        <taxon>Lachnospiraceae</taxon>
        <taxon>Coprococcus</taxon>
    </lineage>
</organism>
<gene>
    <name evidence="3" type="ORF">DWX94_04195</name>
</gene>
<sequence>MKKLKRTAAGLLLAGVMCVQALPMTAWAVDLTASDVVVTDGDTTVSDTAPVLVEATTNVPIEVQCDTSQTDYFTFEDNGDGNYTVTGTTEAFRELENVSLTLAEDVKFIGEAAFANCTNLKSVDFENEEMVLYKDAFHGCSRLKTVAFEKIVDMLDYAFMGCEKLTTVNLTNTKLGCVGSEAFSGCSSLEDVTISITDKNCEAAQLNGIGQHIFGEGDSFAGTAFVLTFQLNMNKSNMMTISSGFYDSNRIREVRFEGDGEVGIGNMAFRNNTMLRNFDFSHVVVVADDAFEGCTQLSEIQLKNKNLRYIGDAAFLGCTSANDIQIALNDKLEIGEYAFGRRQKSEGNVKPYSMTIYTNNEDAYVLPDDFEREDRLLNTFEVVGNGELYYSDGNFSYCENLTKVNVGNALGFGREAFVNCYKLKSLDLTSAHLFDNEAFKNCAELESLKLGVYDDSQWYEGAFDDIMTATSDEDGNKISSTLELYMNNTERPFELGKKGVNCSANIEFTSMYNLTTVKTYGDGELRLNGGQFSSCRQLESFDFSNVTFIGKYAFVNTGLREAKITRTDIMIENKAFGSCDNLTLYGYTGSTVEAYATANNIPFVALDGGTTTTSTTGQGSSTTTTTVTTQGSSGTILLGDVTLDGRVDISDAVLLNKSIAGSVVLNEQAKDNAECYADGNLDGNDATTLLRFLVHTITSLPVTE</sequence>
<evidence type="ECO:0000256" key="1">
    <source>
        <dbReference type="SAM" id="SignalP"/>
    </source>
</evidence>
<dbReference type="CDD" id="cd14256">
    <property type="entry name" value="Dockerin_I"/>
    <property type="match status" value="1"/>
</dbReference>
<comment type="caution">
    <text evidence="3">The sequence shown here is derived from an EMBL/GenBank/DDBJ whole genome shotgun (WGS) entry which is preliminary data.</text>
</comment>
<accession>A0A3R5WPC4</accession>
<proteinExistence type="predicted"/>
<dbReference type="OrthoDB" id="1908369at2"/>
<dbReference type="InterPro" id="IPR002105">
    <property type="entry name" value="Dockerin_1_rpt"/>
</dbReference>
<protein>
    <recommendedName>
        <fullName evidence="2">Dockerin domain-containing protein</fullName>
    </recommendedName>
</protein>
<keyword evidence="1" id="KW-0732">Signal</keyword>
<dbReference type="PANTHER" id="PTHR45661:SF3">
    <property type="entry name" value="IG-LIKE DOMAIN-CONTAINING PROTEIN"/>
    <property type="match status" value="1"/>
</dbReference>
<dbReference type="GO" id="GO:0000272">
    <property type="term" value="P:polysaccharide catabolic process"/>
    <property type="evidence" value="ECO:0007669"/>
    <property type="project" value="InterPro"/>
</dbReference>
<dbReference type="InterPro" id="IPR026906">
    <property type="entry name" value="LRR_5"/>
</dbReference>
<evidence type="ECO:0000259" key="2">
    <source>
        <dbReference type="PROSITE" id="PS51766"/>
    </source>
</evidence>
<feature type="signal peptide" evidence="1">
    <location>
        <begin position="1"/>
        <end position="28"/>
    </location>
</feature>
<dbReference type="Proteomes" id="UP000283295">
    <property type="component" value="Unassembled WGS sequence"/>
</dbReference>
<dbReference type="GO" id="GO:0004553">
    <property type="term" value="F:hydrolase activity, hydrolyzing O-glycosyl compounds"/>
    <property type="evidence" value="ECO:0007669"/>
    <property type="project" value="InterPro"/>
</dbReference>
<reference evidence="3 4" key="1">
    <citation type="submission" date="2018-08" db="EMBL/GenBank/DDBJ databases">
        <title>A genome reference for cultivated species of the human gut microbiota.</title>
        <authorList>
            <person name="Zou Y."/>
            <person name="Xue W."/>
            <person name="Luo G."/>
        </authorList>
    </citation>
    <scope>NUCLEOTIDE SEQUENCE [LARGE SCALE GENOMIC DNA]</scope>
    <source>
        <strain evidence="3 4">AF22-21</strain>
    </source>
</reference>
<name>A0A3R5WPC4_9FIRM</name>
<dbReference type="PANTHER" id="PTHR45661">
    <property type="entry name" value="SURFACE ANTIGEN"/>
    <property type="match status" value="1"/>
</dbReference>
<dbReference type="EMBL" id="QRVK01000006">
    <property type="protein sequence ID" value="RGS43525.1"/>
    <property type="molecule type" value="Genomic_DNA"/>
</dbReference>
<feature type="chain" id="PRO_5018599897" description="Dockerin domain-containing protein" evidence="1">
    <location>
        <begin position="29"/>
        <end position="704"/>
    </location>
</feature>
<dbReference type="PROSITE" id="PS51766">
    <property type="entry name" value="DOCKERIN"/>
    <property type="match status" value="1"/>
</dbReference>
<feature type="domain" description="Dockerin" evidence="2">
    <location>
        <begin position="634"/>
        <end position="702"/>
    </location>
</feature>
<dbReference type="SUPFAM" id="SSF52058">
    <property type="entry name" value="L domain-like"/>
    <property type="match status" value="1"/>
</dbReference>
<dbReference type="Gene3D" id="1.10.1330.10">
    <property type="entry name" value="Dockerin domain"/>
    <property type="match status" value="1"/>
</dbReference>
<dbReference type="AlphaFoldDB" id="A0A3R5WPC4"/>
<dbReference type="InterPro" id="IPR053139">
    <property type="entry name" value="Surface_bspA-like"/>
</dbReference>
<dbReference type="InterPro" id="IPR032675">
    <property type="entry name" value="LRR_dom_sf"/>
</dbReference>
<dbReference type="InterPro" id="IPR036439">
    <property type="entry name" value="Dockerin_dom_sf"/>
</dbReference>
<dbReference type="InterPro" id="IPR016134">
    <property type="entry name" value="Dockerin_dom"/>
</dbReference>
<dbReference type="Pfam" id="PF13306">
    <property type="entry name" value="LRR_5"/>
    <property type="match status" value="4"/>
</dbReference>
<evidence type="ECO:0000313" key="3">
    <source>
        <dbReference type="EMBL" id="RGS43525.1"/>
    </source>
</evidence>
<dbReference type="SUPFAM" id="SSF63446">
    <property type="entry name" value="Type I dockerin domain"/>
    <property type="match status" value="1"/>
</dbReference>
<dbReference type="Gene3D" id="3.80.10.10">
    <property type="entry name" value="Ribonuclease Inhibitor"/>
    <property type="match status" value="4"/>
</dbReference>